<keyword evidence="6 12" id="KW-0418">Kinase</keyword>
<evidence type="ECO:0000256" key="6">
    <source>
        <dbReference type="ARBA" id="ARBA00022777"/>
    </source>
</evidence>
<keyword evidence="10" id="KW-1133">Transmembrane helix</keyword>
<dbReference type="Proteomes" id="UP000535838">
    <property type="component" value="Unassembled WGS sequence"/>
</dbReference>
<comment type="caution">
    <text evidence="12">The sequence shown here is derived from an EMBL/GenBank/DDBJ whole genome shotgun (WGS) entry which is preliminary data.</text>
</comment>
<evidence type="ECO:0000256" key="2">
    <source>
        <dbReference type="ARBA" id="ARBA00012438"/>
    </source>
</evidence>
<dbReference type="InterPro" id="IPR011712">
    <property type="entry name" value="Sig_transdc_His_kin_sub3_dim/P"/>
</dbReference>
<feature type="transmembrane region" description="Helical" evidence="10">
    <location>
        <begin position="115"/>
        <end position="132"/>
    </location>
</feature>
<keyword evidence="8" id="KW-0902">Two-component regulatory system</keyword>
<dbReference type="GO" id="GO:0046983">
    <property type="term" value="F:protein dimerization activity"/>
    <property type="evidence" value="ECO:0007669"/>
    <property type="project" value="InterPro"/>
</dbReference>
<keyword evidence="13" id="KW-1185">Reference proteome</keyword>
<dbReference type="Pfam" id="PF07730">
    <property type="entry name" value="HisKA_3"/>
    <property type="match status" value="1"/>
</dbReference>
<organism evidence="12 13">
    <name type="scientific">Cohnella thailandensis</name>
    <dbReference type="NCBI Taxonomy" id="557557"/>
    <lineage>
        <taxon>Bacteria</taxon>
        <taxon>Bacillati</taxon>
        <taxon>Bacillota</taxon>
        <taxon>Bacilli</taxon>
        <taxon>Bacillales</taxon>
        <taxon>Paenibacillaceae</taxon>
        <taxon>Cohnella</taxon>
    </lineage>
</organism>
<dbReference type="SUPFAM" id="SSF55874">
    <property type="entry name" value="ATPase domain of HSP90 chaperone/DNA topoisomerase II/histidine kinase"/>
    <property type="match status" value="1"/>
</dbReference>
<protein>
    <recommendedName>
        <fullName evidence="2">histidine kinase</fullName>
        <ecNumber evidence="2">2.7.13.3</ecNumber>
    </recommendedName>
</protein>
<dbReference type="PANTHER" id="PTHR24421:SF10">
    <property type="entry name" value="NITRATE_NITRITE SENSOR PROTEIN NARQ"/>
    <property type="match status" value="1"/>
</dbReference>
<feature type="domain" description="Signal transduction histidine kinase subgroup 3 dimerisation and phosphoacceptor" evidence="11">
    <location>
        <begin position="178"/>
        <end position="244"/>
    </location>
</feature>
<dbReference type="CDD" id="cd16917">
    <property type="entry name" value="HATPase_UhpB-NarQ-NarX-like"/>
    <property type="match status" value="1"/>
</dbReference>
<dbReference type="Gene3D" id="1.20.5.1930">
    <property type="match status" value="1"/>
</dbReference>
<dbReference type="GO" id="GO:0005524">
    <property type="term" value="F:ATP binding"/>
    <property type="evidence" value="ECO:0007669"/>
    <property type="project" value="UniProtKB-KW"/>
</dbReference>
<evidence type="ECO:0000313" key="13">
    <source>
        <dbReference type="Proteomes" id="UP000535838"/>
    </source>
</evidence>
<feature type="transmembrane region" description="Helical" evidence="10">
    <location>
        <begin position="53"/>
        <end position="72"/>
    </location>
</feature>
<comment type="catalytic activity">
    <reaction evidence="1">
        <text>ATP + protein L-histidine = ADP + protein N-phospho-L-histidine.</text>
        <dbReference type="EC" id="2.7.13.3"/>
    </reaction>
</comment>
<keyword evidence="10" id="KW-0472">Membrane</keyword>
<evidence type="ECO:0000256" key="8">
    <source>
        <dbReference type="ARBA" id="ARBA00023012"/>
    </source>
</evidence>
<sequence>MEYWLIGNKAALLFYVIAATYFLSGTSTSWEILAYLLYLILNIAIPLFKPRNAKIVLVLLSSAFLVLCAVRLSPEFLLLLPVHLFELVELAPGAAGRSLLALAIVPLPFLPKGAIPVYILATALSSLVYLGMRTQLDRLERMDHTREKLRSELERLSRTLGENEEYIRQSEYTIKLEERNRLSQRIHDEIGHSMAGALIQMEASRTLLHVDRDKSAELLGNAISISKEGLERIRLALKDIKPKSEELGIHRLRLYADELSAKHNNSFTTTVTHEGELDAITPLQWKIIQENTTEAVTNAMKYSQATVIGIEIQVLNRFVKSVVSDNGIGTDKVIKGLGIVGMEERAAAIGGTVVVDGTRGFRVTTLLPREAAR</sequence>
<name>A0A841SXM5_9BACL</name>
<dbReference type="PANTHER" id="PTHR24421">
    <property type="entry name" value="NITRATE/NITRITE SENSOR PROTEIN NARX-RELATED"/>
    <property type="match status" value="1"/>
</dbReference>
<proteinExistence type="predicted"/>
<keyword evidence="5" id="KW-0547">Nucleotide-binding</keyword>
<feature type="coiled-coil region" evidence="9">
    <location>
        <begin position="139"/>
        <end position="166"/>
    </location>
</feature>
<dbReference type="GO" id="GO:0016020">
    <property type="term" value="C:membrane"/>
    <property type="evidence" value="ECO:0007669"/>
    <property type="project" value="InterPro"/>
</dbReference>
<evidence type="ECO:0000256" key="3">
    <source>
        <dbReference type="ARBA" id="ARBA00022553"/>
    </source>
</evidence>
<evidence type="ECO:0000313" key="12">
    <source>
        <dbReference type="EMBL" id="MBB6633491.1"/>
    </source>
</evidence>
<dbReference type="RefSeq" id="WP_185118733.1">
    <property type="nucleotide sequence ID" value="NZ_JACJVQ010000005.1"/>
</dbReference>
<evidence type="ECO:0000256" key="4">
    <source>
        <dbReference type="ARBA" id="ARBA00022679"/>
    </source>
</evidence>
<evidence type="ECO:0000259" key="11">
    <source>
        <dbReference type="Pfam" id="PF07730"/>
    </source>
</evidence>
<dbReference type="Gene3D" id="3.30.565.10">
    <property type="entry name" value="Histidine kinase-like ATPase, C-terminal domain"/>
    <property type="match status" value="1"/>
</dbReference>
<keyword evidence="7" id="KW-0067">ATP-binding</keyword>
<evidence type="ECO:0000256" key="10">
    <source>
        <dbReference type="SAM" id="Phobius"/>
    </source>
</evidence>
<dbReference type="AlphaFoldDB" id="A0A841SXM5"/>
<dbReference type="InterPro" id="IPR050482">
    <property type="entry name" value="Sensor_HK_TwoCompSys"/>
</dbReference>
<gene>
    <name evidence="12" type="ORF">H7B67_05155</name>
</gene>
<dbReference type="GO" id="GO:0000155">
    <property type="term" value="F:phosphorelay sensor kinase activity"/>
    <property type="evidence" value="ECO:0007669"/>
    <property type="project" value="InterPro"/>
</dbReference>
<evidence type="ECO:0000256" key="5">
    <source>
        <dbReference type="ARBA" id="ARBA00022741"/>
    </source>
</evidence>
<keyword evidence="9" id="KW-0175">Coiled coil</keyword>
<evidence type="ECO:0000256" key="7">
    <source>
        <dbReference type="ARBA" id="ARBA00022840"/>
    </source>
</evidence>
<dbReference type="InterPro" id="IPR036890">
    <property type="entry name" value="HATPase_C_sf"/>
</dbReference>
<evidence type="ECO:0000256" key="1">
    <source>
        <dbReference type="ARBA" id="ARBA00000085"/>
    </source>
</evidence>
<evidence type="ECO:0000256" key="9">
    <source>
        <dbReference type="SAM" id="Coils"/>
    </source>
</evidence>
<keyword evidence="3" id="KW-0597">Phosphoprotein</keyword>
<dbReference type="EMBL" id="JACJVQ010000005">
    <property type="protein sequence ID" value="MBB6633491.1"/>
    <property type="molecule type" value="Genomic_DNA"/>
</dbReference>
<accession>A0A841SXM5</accession>
<keyword evidence="4" id="KW-0808">Transferase</keyword>
<reference evidence="12 13" key="1">
    <citation type="submission" date="2020-08" db="EMBL/GenBank/DDBJ databases">
        <title>Cohnella phylogeny.</title>
        <authorList>
            <person name="Dunlap C."/>
        </authorList>
    </citation>
    <scope>NUCLEOTIDE SEQUENCE [LARGE SCALE GENOMIC DNA]</scope>
    <source>
        <strain evidence="12 13">DSM 25241</strain>
    </source>
</reference>
<dbReference type="EC" id="2.7.13.3" evidence="2"/>
<keyword evidence="10" id="KW-0812">Transmembrane</keyword>
<feature type="transmembrane region" description="Helical" evidence="10">
    <location>
        <begin position="12"/>
        <end position="41"/>
    </location>
</feature>